<dbReference type="Proteomes" id="UP000186817">
    <property type="component" value="Unassembled WGS sequence"/>
</dbReference>
<dbReference type="EMBL" id="LSRX01000483">
    <property type="protein sequence ID" value="OLP95996.1"/>
    <property type="molecule type" value="Genomic_DNA"/>
</dbReference>
<protein>
    <submittedName>
        <fullName evidence="1">Uncharacterized protein</fullName>
    </submittedName>
</protein>
<evidence type="ECO:0000313" key="1">
    <source>
        <dbReference type="EMBL" id="OLP95996.1"/>
    </source>
</evidence>
<organism evidence="1 2">
    <name type="scientific">Symbiodinium microadriaticum</name>
    <name type="common">Dinoflagellate</name>
    <name type="synonym">Zooxanthella microadriatica</name>
    <dbReference type="NCBI Taxonomy" id="2951"/>
    <lineage>
        <taxon>Eukaryota</taxon>
        <taxon>Sar</taxon>
        <taxon>Alveolata</taxon>
        <taxon>Dinophyceae</taxon>
        <taxon>Suessiales</taxon>
        <taxon>Symbiodiniaceae</taxon>
        <taxon>Symbiodinium</taxon>
    </lineage>
</organism>
<dbReference type="OrthoDB" id="429653at2759"/>
<comment type="caution">
    <text evidence="1">The sequence shown here is derived from an EMBL/GenBank/DDBJ whole genome shotgun (WGS) entry which is preliminary data.</text>
</comment>
<dbReference type="AlphaFoldDB" id="A0A1Q9DLD5"/>
<reference evidence="1 2" key="1">
    <citation type="submission" date="2016-02" db="EMBL/GenBank/DDBJ databases">
        <title>Genome analysis of coral dinoflagellate symbionts highlights evolutionary adaptations to a symbiotic lifestyle.</title>
        <authorList>
            <person name="Aranda M."/>
            <person name="Li Y."/>
            <person name="Liew Y.J."/>
            <person name="Baumgarten S."/>
            <person name="Simakov O."/>
            <person name="Wilson M."/>
            <person name="Piel J."/>
            <person name="Ashoor H."/>
            <person name="Bougouffa S."/>
            <person name="Bajic V.B."/>
            <person name="Ryu T."/>
            <person name="Ravasi T."/>
            <person name="Bayer T."/>
            <person name="Micklem G."/>
            <person name="Kim H."/>
            <person name="Bhak J."/>
            <person name="Lajeunesse T.C."/>
            <person name="Voolstra C.R."/>
        </authorList>
    </citation>
    <scope>NUCLEOTIDE SEQUENCE [LARGE SCALE GENOMIC DNA]</scope>
    <source>
        <strain evidence="1 2">CCMP2467</strain>
    </source>
</reference>
<sequence length="212" mass="22450">MAPSLTDKFAAAHTTKQMRLVVLGIEVGGRFSTEAASFLRLLARHRAAGIAAPLRAGAEACVAGEAPELHEILADMRGSLSPDDQPAARSQMAIVSQALEYAAKHKHLCAYQELAVAGPAVQRLLCIVAAQRALDSSLLELPLVGPVIPCATRPKKLKPSQATASGSGNQAQQSVASTIDCSWLVRTANGTEGNCLKVAHHQPCLVHRRVRR</sequence>
<accession>A0A1Q9DLD5</accession>
<evidence type="ECO:0000313" key="2">
    <source>
        <dbReference type="Proteomes" id="UP000186817"/>
    </source>
</evidence>
<proteinExistence type="predicted"/>
<name>A0A1Q9DLD5_SYMMI</name>
<gene>
    <name evidence="1" type="ORF">AK812_SmicGene21790</name>
</gene>
<keyword evidence="2" id="KW-1185">Reference proteome</keyword>